<comment type="similarity">
    <text evidence="6 7">Belongs to the APS kinase family.</text>
</comment>
<reference evidence="11 12" key="1">
    <citation type="journal article" date="2013" name="Mar. Genomics">
        <title>Expression of sulfatases in Rhodopirellula baltica and the diversity of sulfatases in the genus Rhodopirellula.</title>
        <authorList>
            <person name="Wegner C.E."/>
            <person name="Richter-Heitmann T."/>
            <person name="Klindworth A."/>
            <person name="Klockow C."/>
            <person name="Richter M."/>
            <person name="Achstetter T."/>
            <person name="Glockner F.O."/>
            <person name="Harder J."/>
        </authorList>
    </citation>
    <scope>NUCLEOTIDE SEQUENCE [LARGE SCALE GENOMIC DNA]</scope>
    <source>
        <strain evidence="11 12">WH47</strain>
    </source>
</reference>
<dbReference type="InterPro" id="IPR027417">
    <property type="entry name" value="P-loop_NTPase"/>
</dbReference>
<dbReference type="NCBIfam" id="TIGR00455">
    <property type="entry name" value="apsK"/>
    <property type="match status" value="1"/>
</dbReference>
<dbReference type="GO" id="GO:0004781">
    <property type="term" value="F:sulfate adenylyltransferase (ATP) activity"/>
    <property type="evidence" value="ECO:0007669"/>
    <property type="project" value="TreeGrafter"/>
</dbReference>
<dbReference type="EC" id="2.7.1.25" evidence="2 6"/>
<dbReference type="GO" id="GO:0010134">
    <property type="term" value="P:sulfate assimilation via adenylyl sulfate reduction"/>
    <property type="evidence" value="ECO:0007669"/>
    <property type="project" value="TreeGrafter"/>
</dbReference>
<evidence type="ECO:0000256" key="9">
    <source>
        <dbReference type="SAM" id="Phobius"/>
    </source>
</evidence>
<evidence type="ECO:0000256" key="4">
    <source>
        <dbReference type="ARBA" id="ARBA00022741"/>
    </source>
</evidence>
<dbReference type="PANTHER" id="PTHR42700:SF3">
    <property type="entry name" value="BIFUNCTIONAL SAT_APS KINASE-RELATED"/>
    <property type="match status" value="1"/>
</dbReference>
<dbReference type="GO" id="GO:0019379">
    <property type="term" value="P:sulfate assimilation, phosphoadenylyl sulfate reduction by phosphoadenylyl-sulfate reductase (thioredoxin)"/>
    <property type="evidence" value="ECO:0007669"/>
    <property type="project" value="TreeGrafter"/>
</dbReference>
<comment type="function">
    <text evidence="6 7">Catalyzes the synthesis of activated sulfate.</text>
</comment>
<keyword evidence="4 6" id="KW-0547">Nucleotide-binding</keyword>
<evidence type="ECO:0000256" key="2">
    <source>
        <dbReference type="ARBA" id="ARBA00012121"/>
    </source>
</evidence>
<evidence type="ECO:0000256" key="7">
    <source>
        <dbReference type="RuleBase" id="RU004347"/>
    </source>
</evidence>
<dbReference type="EMBL" id="AFAR01000015">
    <property type="protein sequence ID" value="EGF29744.1"/>
    <property type="molecule type" value="Genomic_DNA"/>
</dbReference>
<keyword evidence="6" id="KW-0597">Phosphoprotein</keyword>
<dbReference type="GO" id="GO:0005737">
    <property type="term" value="C:cytoplasm"/>
    <property type="evidence" value="ECO:0007669"/>
    <property type="project" value="TreeGrafter"/>
</dbReference>
<gene>
    <name evidence="6" type="primary">cysC</name>
    <name evidence="11" type="ORF">RBWH47_01528</name>
</gene>
<proteinExistence type="inferred from homology"/>
<dbReference type="SUPFAM" id="SSF52540">
    <property type="entry name" value="P-loop containing nucleoside triphosphate hydrolases"/>
    <property type="match status" value="1"/>
</dbReference>
<keyword evidence="9" id="KW-0472">Membrane</keyword>
<dbReference type="RefSeq" id="WP_007324281.1">
    <property type="nucleotide sequence ID" value="NZ_AFAR01000015.1"/>
</dbReference>
<protein>
    <recommendedName>
        <fullName evidence="2 6">Adenylyl-sulfate kinase</fullName>
        <ecNumber evidence="2 6">2.7.1.25</ecNumber>
    </recommendedName>
    <alternativeName>
        <fullName evidence="6">APS kinase</fullName>
    </alternativeName>
    <alternativeName>
        <fullName evidence="6">ATP adenosine-5'-phosphosulfate 3'-phosphotransferase</fullName>
    </alternativeName>
    <alternativeName>
        <fullName evidence="6">Adenosine-5'-phosphosulfate kinase</fullName>
    </alternativeName>
</protein>
<evidence type="ECO:0000256" key="1">
    <source>
        <dbReference type="ARBA" id="ARBA00001823"/>
    </source>
</evidence>
<feature type="compositionally biased region" description="Low complexity" evidence="8">
    <location>
        <begin position="24"/>
        <end position="45"/>
    </location>
</feature>
<comment type="pathway">
    <text evidence="6 7">Sulfur metabolism; hydrogen sulfide biosynthesis; sulfite from sulfate: step 2/3.</text>
</comment>
<comment type="catalytic activity">
    <reaction evidence="1 6 7">
        <text>adenosine 5'-phosphosulfate + ATP = 3'-phosphoadenylyl sulfate + ADP + H(+)</text>
        <dbReference type="Rhea" id="RHEA:24152"/>
        <dbReference type="ChEBI" id="CHEBI:15378"/>
        <dbReference type="ChEBI" id="CHEBI:30616"/>
        <dbReference type="ChEBI" id="CHEBI:58243"/>
        <dbReference type="ChEBI" id="CHEBI:58339"/>
        <dbReference type="ChEBI" id="CHEBI:456216"/>
        <dbReference type="EC" id="2.7.1.25"/>
    </reaction>
</comment>
<evidence type="ECO:0000256" key="5">
    <source>
        <dbReference type="ARBA" id="ARBA00022840"/>
    </source>
</evidence>
<feature type="binding site" evidence="6">
    <location>
        <begin position="77"/>
        <end position="84"/>
    </location>
    <ligand>
        <name>ATP</name>
        <dbReference type="ChEBI" id="CHEBI:30616"/>
    </ligand>
</feature>
<organism evidence="11 12">
    <name type="scientific">Rhodopirellula baltica WH47</name>
    <dbReference type="NCBI Taxonomy" id="991778"/>
    <lineage>
        <taxon>Bacteria</taxon>
        <taxon>Pseudomonadati</taxon>
        <taxon>Planctomycetota</taxon>
        <taxon>Planctomycetia</taxon>
        <taxon>Pirellulales</taxon>
        <taxon>Pirellulaceae</taxon>
        <taxon>Rhodopirellula</taxon>
    </lineage>
</organism>
<feature type="transmembrane region" description="Helical" evidence="9">
    <location>
        <begin position="148"/>
        <end position="170"/>
    </location>
</feature>
<feature type="domain" description="APS kinase" evidence="10">
    <location>
        <begin position="69"/>
        <end position="240"/>
    </location>
</feature>
<dbReference type="UniPathway" id="UPA00140">
    <property type="reaction ID" value="UER00205"/>
</dbReference>
<evidence type="ECO:0000313" key="12">
    <source>
        <dbReference type="Proteomes" id="UP000006222"/>
    </source>
</evidence>
<keyword evidence="3 6" id="KW-0808">Transferase</keyword>
<sequence>MEAVNADVANEHSPSHSRSIENMSQSNSDDSASSSTQQAGDGQDDVQQNIVWHAHTVSREDRESKLGQRGVVVWFTGLSGCGKSTIANELDRLLIDRGATCTLLDGDNVRHGLCAPPSVLKEEHGEDFAGRFGLGFGPTDREENIRRIGAVTELFASAGVIVLAAFVSPYQRDRDRVRKTIESSGRAGDFLEVFVDTPLEICKQRDPKGLYQKAIAGEIKNFTGISDPYDAPPSPEIHLKWREGQTPHDQASEIICEMEKRGVLGPAKG</sequence>
<dbReference type="Pfam" id="PF01583">
    <property type="entry name" value="APS_kinase"/>
    <property type="match status" value="1"/>
</dbReference>
<dbReference type="GO" id="GO:0005524">
    <property type="term" value="F:ATP binding"/>
    <property type="evidence" value="ECO:0007669"/>
    <property type="project" value="UniProtKB-UniRule"/>
</dbReference>
<dbReference type="InterPro" id="IPR002891">
    <property type="entry name" value="APS"/>
</dbReference>
<dbReference type="PANTHER" id="PTHR42700">
    <property type="entry name" value="SULFATE ADENYLYLTRANSFERASE"/>
    <property type="match status" value="1"/>
</dbReference>
<evidence type="ECO:0000313" key="11">
    <source>
        <dbReference type="EMBL" id="EGF29744.1"/>
    </source>
</evidence>
<evidence type="ECO:0000256" key="6">
    <source>
        <dbReference type="HAMAP-Rule" id="MF_00065"/>
    </source>
</evidence>
<keyword evidence="9" id="KW-0812">Transmembrane</keyword>
<keyword evidence="5 6" id="KW-0067">ATP-binding</keyword>
<accession>F2AKW4</accession>
<evidence type="ECO:0000256" key="8">
    <source>
        <dbReference type="SAM" id="MobiDB-lite"/>
    </source>
</evidence>
<dbReference type="InterPro" id="IPR059117">
    <property type="entry name" value="APS_kinase_dom"/>
</dbReference>
<dbReference type="HAMAP" id="MF_00065">
    <property type="entry name" value="Adenylyl_sulf_kinase"/>
    <property type="match status" value="1"/>
</dbReference>
<evidence type="ECO:0000259" key="10">
    <source>
        <dbReference type="Pfam" id="PF01583"/>
    </source>
</evidence>
<dbReference type="GO" id="GO:0004020">
    <property type="term" value="F:adenylylsulfate kinase activity"/>
    <property type="evidence" value="ECO:0007669"/>
    <property type="project" value="UniProtKB-UniRule"/>
</dbReference>
<dbReference type="CDD" id="cd02027">
    <property type="entry name" value="APSK"/>
    <property type="match status" value="1"/>
</dbReference>
<dbReference type="Proteomes" id="UP000006222">
    <property type="component" value="Unassembled WGS sequence"/>
</dbReference>
<evidence type="ECO:0000256" key="3">
    <source>
        <dbReference type="ARBA" id="ARBA00022679"/>
    </source>
</evidence>
<dbReference type="InterPro" id="IPR050512">
    <property type="entry name" value="Sulf_AdTrans/APS_kinase"/>
</dbReference>
<dbReference type="NCBIfam" id="NF003013">
    <property type="entry name" value="PRK03846.1"/>
    <property type="match status" value="1"/>
</dbReference>
<name>F2AKW4_RHOBT</name>
<dbReference type="AlphaFoldDB" id="F2AKW4"/>
<keyword evidence="9" id="KW-1133">Transmembrane helix</keyword>
<dbReference type="PATRIC" id="fig|991778.3.peg.301"/>
<dbReference type="Gene3D" id="3.40.50.300">
    <property type="entry name" value="P-loop containing nucleotide triphosphate hydrolases"/>
    <property type="match status" value="1"/>
</dbReference>
<feature type="region of interest" description="Disordered" evidence="8">
    <location>
        <begin position="1"/>
        <end position="45"/>
    </location>
</feature>
<dbReference type="GO" id="GO:0070814">
    <property type="term" value="P:hydrogen sulfide biosynthetic process"/>
    <property type="evidence" value="ECO:0007669"/>
    <property type="project" value="UniProtKB-UniRule"/>
</dbReference>
<comment type="caution">
    <text evidence="11">The sequence shown here is derived from an EMBL/GenBank/DDBJ whole genome shotgun (WGS) entry which is preliminary data.</text>
</comment>
<keyword evidence="6 7" id="KW-0418">Kinase</keyword>
<feature type="active site" description="Phosphoserine intermediate" evidence="6">
    <location>
        <position position="168"/>
    </location>
</feature>